<dbReference type="SMART" id="SM00364">
    <property type="entry name" value="LRR_BAC"/>
    <property type="match status" value="5"/>
</dbReference>
<evidence type="ECO:0000256" key="2">
    <source>
        <dbReference type="ARBA" id="ARBA00022737"/>
    </source>
</evidence>
<evidence type="ECO:0000313" key="4">
    <source>
        <dbReference type="Proteomes" id="UP000821837"/>
    </source>
</evidence>
<keyword evidence="1" id="KW-0433">Leucine-rich repeat</keyword>
<dbReference type="PANTHER" id="PTHR48051">
    <property type="match status" value="1"/>
</dbReference>
<dbReference type="Pfam" id="PF13855">
    <property type="entry name" value="LRR_8"/>
    <property type="match status" value="1"/>
</dbReference>
<sequence>MALNLKLKLQAQLTGPALAAITRLDVSGNALSELPGCVFASLPSLRLLAAGQNKLATLPDVVSAPLLEELQLQDNRLETVPGTLFQLPSLHTLDLSNNKLQVQETYAPEGPGSGCPLSSLNLSHNAFERLPPMLACRSPHLARLNLSYNGLASPGELRFYPVSLRHLDLSSNRLAVWWLPATSDTTCAATGGSCLHRSHWRLENLRTLLLASNQLPGLQGLVGQQDGSDSKLGSLSVLNLSGNPGIIELPPQLGLLSKLWNLNLRGCSLHEPLASMVRSTRYRTTDLVGYLKSILQE</sequence>
<dbReference type="Pfam" id="PF13516">
    <property type="entry name" value="LRR_6"/>
    <property type="match status" value="1"/>
</dbReference>
<dbReference type="InterPro" id="IPR001611">
    <property type="entry name" value="Leu-rich_rpt"/>
</dbReference>
<organism evidence="3 4">
    <name type="scientific">Rhipicephalus sanguineus</name>
    <name type="common">Brown dog tick</name>
    <name type="synonym">Ixodes sanguineus</name>
    <dbReference type="NCBI Taxonomy" id="34632"/>
    <lineage>
        <taxon>Eukaryota</taxon>
        <taxon>Metazoa</taxon>
        <taxon>Ecdysozoa</taxon>
        <taxon>Arthropoda</taxon>
        <taxon>Chelicerata</taxon>
        <taxon>Arachnida</taxon>
        <taxon>Acari</taxon>
        <taxon>Parasitiformes</taxon>
        <taxon>Ixodida</taxon>
        <taxon>Ixodoidea</taxon>
        <taxon>Ixodidae</taxon>
        <taxon>Rhipicephalinae</taxon>
        <taxon>Rhipicephalus</taxon>
        <taxon>Rhipicephalus</taxon>
    </lineage>
</organism>
<dbReference type="GO" id="GO:0005737">
    <property type="term" value="C:cytoplasm"/>
    <property type="evidence" value="ECO:0007669"/>
    <property type="project" value="TreeGrafter"/>
</dbReference>
<name>A0A9D4SUN0_RHISA</name>
<keyword evidence="4" id="KW-1185">Reference proteome</keyword>
<dbReference type="InterPro" id="IPR050216">
    <property type="entry name" value="LRR_domain-containing"/>
</dbReference>
<dbReference type="InterPro" id="IPR003591">
    <property type="entry name" value="Leu-rich_rpt_typical-subtyp"/>
</dbReference>
<dbReference type="EMBL" id="JABSTV010001252">
    <property type="protein sequence ID" value="KAH7947893.1"/>
    <property type="molecule type" value="Genomic_DNA"/>
</dbReference>
<accession>A0A9D4SUN0</accession>
<evidence type="ECO:0000256" key="1">
    <source>
        <dbReference type="ARBA" id="ARBA00022614"/>
    </source>
</evidence>
<dbReference type="AlphaFoldDB" id="A0A9D4SUN0"/>
<dbReference type="SMART" id="SM00369">
    <property type="entry name" value="LRR_TYP"/>
    <property type="match status" value="7"/>
</dbReference>
<dbReference type="Pfam" id="PF00560">
    <property type="entry name" value="LRR_1"/>
    <property type="match status" value="1"/>
</dbReference>
<reference evidence="3" key="2">
    <citation type="submission" date="2021-09" db="EMBL/GenBank/DDBJ databases">
        <authorList>
            <person name="Jia N."/>
            <person name="Wang J."/>
            <person name="Shi W."/>
            <person name="Du L."/>
            <person name="Sun Y."/>
            <person name="Zhan W."/>
            <person name="Jiang J."/>
            <person name="Wang Q."/>
            <person name="Zhang B."/>
            <person name="Ji P."/>
            <person name="Sakyi L.B."/>
            <person name="Cui X."/>
            <person name="Yuan T."/>
            <person name="Jiang B."/>
            <person name="Yang W."/>
            <person name="Lam T.T.-Y."/>
            <person name="Chang Q."/>
            <person name="Ding S."/>
            <person name="Wang X."/>
            <person name="Zhu J."/>
            <person name="Ruan X."/>
            <person name="Zhao L."/>
            <person name="Wei J."/>
            <person name="Que T."/>
            <person name="Du C."/>
            <person name="Cheng J."/>
            <person name="Dai P."/>
            <person name="Han X."/>
            <person name="Huang E."/>
            <person name="Gao Y."/>
            <person name="Liu J."/>
            <person name="Shao H."/>
            <person name="Ye R."/>
            <person name="Li L."/>
            <person name="Wei W."/>
            <person name="Wang X."/>
            <person name="Wang C."/>
            <person name="Huo Q."/>
            <person name="Li W."/>
            <person name="Guo W."/>
            <person name="Chen H."/>
            <person name="Chen S."/>
            <person name="Zhou L."/>
            <person name="Zhou L."/>
            <person name="Ni X."/>
            <person name="Tian J."/>
            <person name="Zhou Y."/>
            <person name="Sheng Y."/>
            <person name="Liu T."/>
            <person name="Pan Y."/>
            <person name="Xia L."/>
            <person name="Li J."/>
            <person name="Zhao F."/>
            <person name="Cao W."/>
        </authorList>
    </citation>
    <scope>NUCLEOTIDE SEQUENCE</scope>
    <source>
        <strain evidence="3">Rsan-2018</strain>
        <tissue evidence="3">Larvae</tissue>
    </source>
</reference>
<dbReference type="InterPro" id="IPR032675">
    <property type="entry name" value="LRR_dom_sf"/>
</dbReference>
<dbReference type="Proteomes" id="UP000821837">
    <property type="component" value="Chromosome 6"/>
</dbReference>
<dbReference type="VEuPathDB" id="VectorBase:RSAN_043893"/>
<dbReference type="SUPFAM" id="SSF52058">
    <property type="entry name" value="L domain-like"/>
    <property type="match status" value="1"/>
</dbReference>
<dbReference type="VEuPathDB" id="VectorBase:RSAN_056889"/>
<comment type="caution">
    <text evidence="3">The sequence shown here is derived from an EMBL/GenBank/DDBJ whole genome shotgun (WGS) entry which is preliminary data.</text>
</comment>
<dbReference type="PANTHER" id="PTHR48051:SF1">
    <property type="entry name" value="RAS SUPPRESSOR PROTEIN 1"/>
    <property type="match status" value="1"/>
</dbReference>
<dbReference type="Gene3D" id="3.80.10.10">
    <property type="entry name" value="Ribonuclease Inhibitor"/>
    <property type="match status" value="3"/>
</dbReference>
<reference evidence="3" key="1">
    <citation type="journal article" date="2020" name="Cell">
        <title>Large-Scale Comparative Analyses of Tick Genomes Elucidate Their Genetic Diversity and Vector Capacities.</title>
        <authorList>
            <consortium name="Tick Genome and Microbiome Consortium (TIGMIC)"/>
            <person name="Jia N."/>
            <person name="Wang J."/>
            <person name="Shi W."/>
            <person name="Du L."/>
            <person name="Sun Y."/>
            <person name="Zhan W."/>
            <person name="Jiang J.F."/>
            <person name="Wang Q."/>
            <person name="Zhang B."/>
            <person name="Ji P."/>
            <person name="Bell-Sakyi L."/>
            <person name="Cui X.M."/>
            <person name="Yuan T.T."/>
            <person name="Jiang B.G."/>
            <person name="Yang W.F."/>
            <person name="Lam T.T."/>
            <person name="Chang Q.C."/>
            <person name="Ding S.J."/>
            <person name="Wang X.J."/>
            <person name="Zhu J.G."/>
            <person name="Ruan X.D."/>
            <person name="Zhao L."/>
            <person name="Wei J.T."/>
            <person name="Ye R.Z."/>
            <person name="Que T.C."/>
            <person name="Du C.H."/>
            <person name="Zhou Y.H."/>
            <person name="Cheng J.X."/>
            <person name="Dai P.F."/>
            <person name="Guo W.B."/>
            <person name="Han X.H."/>
            <person name="Huang E.J."/>
            <person name="Li L.F."/>
            <person name="Wei W."/>
            <person name="Gao Y.C."/>
            <person name="Liu J.Z."/>
            <person name="Shao H.Z."/>
            <person name="Wang X."/>
            <person name="Wang C.C."/>
            <person name="Yang T.C."/>
            <person name="Huo Q.B."/>
            <person name="Li W."/>
            <person name="Chen H.Y."/>
            <person name="Chen S.E."/>
            <person name="Zhou L.G."/>
            <person name="Ni X.B."/>
            <person name="Tian J.H."/>
            <person name="Sheng Y."/>
            <person name="Liu T."/>
            <person name="Pan Y.S."/>
            <person name="Xia L.Y."/>
            <person name="Li J."/>
            <person name="Zhao F."/>
            <person name="Cao W.C."/>
        </authorList>
    </citation>
    <scope>NUCLEOTIDE SEQUENCE</scope>
    <source>
        <strain evidence="3">Rsan-2018</strain>
    </source>
</reference>
<dbReference type="PRINTS" id="PR00019">
    <property type="entry name" value="LEURICHRPT"/>
</dbReference>
<gene>
    <name evidence="3" type="ORF">HPB52_016539</name>
</gene>
<keyword evidence="2" id="KW-0677">Repeat</keyword>
<proteinExistence type="predicted"/>
<evidence type="ECO:0000313" key="3">
    <source>
        <dbReference type="EMBL" id="KAH7947893.1"/>
    </source>
</evidence>
<protein>
    <submittedName>
        <fullName evidence="3">Uncharacterized protein</fullName>
    </submittedName>
</protein>